<keyword evidence="1" id="KW-0812">Transmembrane</keyword>
<evidence type="ECO:0000313" key="3">
    <source>
        <dbReference type="Proteomes" id="UP000535020"/>
    </source>
</evidence>
<dbReference type="RefSeq" id="WP_176005593.1">
    <property type="nucleotide sequence ID" value="NZ_JABWMI010000010.1"/>
</dbReference>
<feature type="transmembrane region" description="Helical" evidence="1">
    <location>
        <begin position="40"/>
        <end position="62"/>
    </location>
</feature>
<feature type="transmembrane region" description="Helical" evidence="1">
    <location>
        <begin position="148"/>
        <end position="173"/>
    </location>
</feature>
<dbReference type="AlphaFoldDB" id="A0A7Y8Y1I5"/>
<protein>
    <recommendedName>
        <fullName evidence="4">Lysine transporter LysE</fullName>
    </recommendedName>
</protein>
<comment type="caution">
    <text evidence="2">The sequence shown here is derived from an EMBL/GenBank/DDBJ whole genome shotgun (WGS) entry which is preliminary data.</text>
</comment>
<organism evidence="2 3">
    <name type="scientific">Flavobacterium agri</name>
    <dbReference type="NCBI Taxonomy" id="2743471"/>
    <lineage>
        <taxon>Bacteria</taxon>
        <taxon>Pseudomonadati</taxon>
        <taxon>Bacteroidota</taxon>
        <taxon>Flavobacteriia</taxon>
        <taxon>Flavobacteriales</taxon>
        <taxon>Flavobacteriaceae</taxon>
        <taxon>Flavobacterium</taxon>
    </lineage>
</organism>
<gene>
    <name evidence="2" type="ORF">HZF10_07555</name>
</gene>
<sequence length="210" mass="23962">MKAWRNLAVGFGISFIGSVPLGYLNVVGFEIFSLHGYARLFPYLIGVIAEESIVIYLTLAFAEKLAKGGKWVRTTEILSILFLLVLAAYFFFRQQGDEVKTPTYVHYSPFVAGAVLNAINFMQLPFWTGWNMYLINAKWIVINGRIKYLYILGALVGTLVGMLAFILGLHYLAQNVNGLSYYLMKFIIPLIFVGMALWQAYKFYEKYRND</sequence>
<dbReference type="Proteomes" id="UP000535020">
    <property type="component" value="Unassembled WGS sequence"/>
</dbReference>
<feature type="transmembrane region" description="Helical" evidence="1">
    <location>
        <begin position="104"/>
        <end position="127"/>
    </location>
</feature>
<reference evidence="2 3" key="1">
    <citation type="submission" date="2020-07" db="EMBL/GenBank/DDBJ databases">
        <authorList>
            <person name="Sun Q."/>
        </authorList>
    </citation>
    <scope>NUCLEOTIDE SEQUENCE [LARGE SCALE GENOMIC DNA]</scope>
    <source>
        <strain evidence="2 3">MAH-1</strain>
    </source>
</reference>
<evidence type="ECO:0000313" key="2">
    <source>
        <dbReference type="EMBL" id="NYA70767.1"/>
    </source>
</evidence>
<evidence type="ECO:0008006" key="4">
    <source>
        <dbReference type="Google" id="ProtNLM"/>
    </source>
</evidence>
<proteinExistence type="predicted"/>
<feature type="transmembrane region" description="Helical" evidence="1">
    <location>
        <begin position="7"/>
        <end position="28"/>
    </location>
</feature>
<keyword evidence="3" id="KW-1185">Reference proteome</keyword>
<feature type="transmembrane region" description="Helical" evidence="1">
    <location>
        <begin position="74"/>
        <end position="92"/>
    </location>
</feature>
<keyword evidence="1" id="KW-0472">Membrane</keyword>
<keyword evidence="1" id="KW-1133">Transmembrane helix</keyword>
<accession>A0A7Y8Y1I5</accession>
<dbReference type="EMBL" id="JACBJI010000003">
    <property type="protein sequence ID" value="NYA70767.1"/>
    <property type="molecule type" value="Genomic_DNA"/>
</dbReference>
<feature type="transmembrane region" description="Helical" evidence="1">
    <location>
        <begin position="179"/>
        <end position="198"/>
    </location>
</feature>
<evidence type="ECO:0000256" key="1">
    <source>
        <dbReference type="SAM" id="Phobius"/>
    </source>
</evidence>
<name>A0A7Y8Y1I5_9FLAO</name>